<evidence type="ECO:0000256" key="5">
    <source>
        <dbReference type="RuleBase" id="RU362066"/>
    </source>
</evidence>
<feature type="domain" description="Flagellar hook-associated protein 2 C-terminal" evidence="7">
    <location>
        <begin position="364"/>
        <end position="621"/>
    </location>
</feature>
<comment type="function">
    <text evidence="5">Required for morphogenesis and for the elongation of the flagellar filament by facilitating polymerization of the flagellin monomers at the tip of growing filament. Forms a capping structure, which prevents flagellin subunits (transported through the central channel of the flagellum) from leaking out without polymerization at the distal end.</text>
</comment>
<dbReference type="Proteomes" id="UP000322619">
    <property type="component" value="Unassembled WGS sequence"/>
</dbReference>
<dbReference type="Pfam" id="PF07195">
    <property type="entry name" value="FliD_C"/>
    <property type="match status" value="1"/>
</dbReference>
<evidence type="ECO:0000256" key="3">
    <source>
        <dbReference type="ARBA" id="ARBA00023054"/>
    </source>
</evidence>
<dbReference type="Pfam" id="PF02465">
    <property type="entry name" value="FliD_N"/>
    <property type="match status" value="1"/>
</dbReference>
<dbReference type="PANTHER" id="PTHR30288:SF0">
    <property type="entry name" value="FLAGELLAR HOOK-ASSOCIATED PROTEIN 2"/>
    <property type="match status" value="1"/>
</dbReference>
<name>A0A5D0WPJ0_9FIRM</name>
<dbReference type="GO" id="GO:0005576">
    <property type="term" value="C:extracellular region"/>
    <property type="evidence" value="ECO:0007669"/>
    <property type="project" value="UniProtKB-SubCell"/>
</dbReference>
<keyword evidence="4 5" id="KW-0975">Bacterial flagellum</keyword>
<evidence type="ECO:0000313" key="9">
    <source>
        <dbReference type="Proteomes" id="UP000322619"/>
    </source>
</evidence>
<comment type="subunit">
    <text evidence="2 5">Homopentamer.</text>
</comment>
<evidence type="ECO:0000259" key="6">
    <source>
        <dbReference type="Pfam" id="PF02465"/>
    </source>
</evidence>
<gene>
    <name evidence="8" type="ORF">FXB42_08965</name>
</gene>
<dbReference type="RefSeq" id="WP_148637518.1">
    <property type="nucleotide sequence ID" value="NZ_VSLA01000013.1"/>
</dbReference>
<dbReference type="GO" id="GO:0009421">
    <property type="term" value="C:bacterial-type flagellum filament cap"/>
    <property type="evidence" value="ECO:0007669"/>
    <property type="project" value="InterPro"/>
</dbReference>
<reference evidence="8 9" key="1">
    <citation type="submission" date="2019-08" db="EMBL/GenBank/DDBJ databases">
        <title>Isolation and enrichment of carboxydotrophic bacteria from anaerobic sludge for the production of bio-based chemicals from syngas.</title>
        <authorList>
            <person name="Antares A.L."/>
            <person name="Moreira J."/>
            <person name="Diender M."/>
            <person name="Parshina S.N."/>
            <person name="Stams A.J.M."/>
            <person name="Alves M."/>
            <person name="Alves J.I."/>
            <person name="Sousa D.Z."/>
        </authorList>
    </citation>
    <scope>NUCLEOTIDE SEQUENCE [LARGE SCALE GENOMIC DNA]</scope>
    <source>
        <strain evidence="8 9">JM</strain>
    </source>
</reference>
<dbReference type="EMBL" id="VSLA01000013">
    <property type="protein sequence ID" value="TYC85976.1"/>
    <property type="molecule type" value="Genomic_DNA"/>
</dbReference>
<evidence type="ECO:0000256" key="1">
    <source>
        <dbReference type="ARBA" id="ARBA00009764"/>
    </source>
</evidence>
<dbReference type="PANTHER" id="PTHR30288">
    <property type="entry name" value="FLAGELLAR CAP/ASSEMBLY PROTEIN FLID"/>
    <property type="match status" value="1"/>
</dbReference>
<keyword evidence="3" id="KW-0175">Coiled coil</keyword>
<feature type="domain" description="Flagellar hook-associated protein 2 N-terminal" evidence="6">
    <location>
        <begin position="28"/>
        <end position="130"/>
    </location>
</feature>
<dbReference type="InterPro" id="IPR010809">
    <property type="entry name" value="FliD_C"/>
</dbReference>
<comment type="caution">
    <text evidence="8">The sequence shown here is derived from an EMBL/GenBank/DDBJ whole genome shotgun (WGS) entry which is preliminary data.</text>
</comment>
<dbReference type="AlphaFoldDB" id="A0A5D0WPJ0"/>
<dbReference type="GO" id="GO:0007155">
    <property type="term" value="P:cell adhesion"/>
    <property type="evidence" value="ECO:0007669"/>
    <property type="project" value="InterPro"/>
</dbReference>
<proteinExistence type="inferred from homology"/>
<dbReference type="GO" id="GO:0009424">
    <property type="term" value="C:bacterial-type flagellum hook"/>
    <property type="evidence" value="ECO:0007669"/>
    <property type="project" value="UniProtKB-UniRule"/>
</dbReference>
<evidence type="ECO:0000256" key="2">
    <source>
        <dbReference type="ARBA" id="ARBA00011255"/>
    </source>
</evidence>
<evidence type="ECO:0000259" key="7">
    <source>
        <dbReference type="Pfam" id="PF07195"/>
    </source>
</evidence>
<organism evidence="8 9">
    <name type="scientific">Acetobacterium wieringae</name>
    <dbReference type="NCBI Taxonomy" id="52694"/>
    <lineage>
        <taxon>Bacteria</taxon>
        <taxon>Bacillati</taxon>
        <taxon>Bacillota</taxon>
        <taxon>Clostridia</taxon>
        <taxon>Eubacteriales</taxon>
        <taxon>Eubacteriaceae</taxon>
        <taxon>Acetobacterium</taxon>
    </lineage>
</organism>
<dbReference type="GO" id="GO:0071973">
    <property type="term" value="P:bacterial-type flagellum-dependent cell motility"/>
    <property type="evidence" value="ECO:0007669"/>
    <property type="project" value="TreeGrafter"/>
</dbReference>
<dbReference type="InterPro" id="IPR003481">
    <property type="entry name" value="FliD_N"/>
</dbReference>
<evidence type="ECO:0000313" key="8">
    <source>
        <dbReference type="EMBL" id="TYC85976.1"/>
    </source>
</evidence>
<dbReference type="InterPro" id="IPR040026">
    <property type="entry name" value="FliD"/>
</dbReference>
<sequence>MATSVNSATSTSTLSSLSAKTGMAGLVSGLDTDSLVESLTSASRSKIAKSQQKVQTMEWKQAAYRNVSKALKEFQSKYLDVLSTTNFRSASFYNTIKSSSASTKISVTSTSAASAGNITINKITQLATNQTVTGTDPATKPLSGSDAVEIGNLLDEIGTGSKSFLLKMDGQVRTITLDAAFKTAVEQPGVSIQSFEAALQTKIDDAFGKKSNGEALIKVSMSGGGVLDLKASGSQLTVSALNGDDTLEKLKLSDGQTDRISTTKTLADIASSLEIPLIGDEFNFSINGKQFNFKSTDTLSAVISKVNTSDAGVTMSYSSITDKFTLTSKVSGAGDNIKVTESPGGLMESLGLAGAGAKKTDGLNAELIVNNQSIVRTSNSIEVDGVKIELLEKSEEAITINSKADATNLKDTIKNFVTDYNNMIEMMNKLVKEKSDSNFPPLTEDQKADMSEKEIENWEKKAKVGLLQNDSILKGIASKMQSMIYGSAVSGGISLNDLGITSAGYSENGKLKIDEAKLTTALETKGTAIQELFTTEKTGIAQQLNEIINAAAKTSGTKGSRGSLIEMAGYESTLSNTENSITESITKTNKSIATLKTKLKTEETYYWNKFSALETALQQLNTQSSMITSFGSSS</sequence>
<keyword evidence="5" id="KW-0964">Secreted</keyword>
<evidence type="ECO:0000256" key="4">
    <source>
        <dbReference type="ARBA" id="ARBA00023143"/>
    </source>
</evidence>
<comment type="similarity">
    <text evidence="1 5">Belongs to the FliD family.</text>
</comment>
<protein>
    <recommendedName>
        <fullName evidence="5">Flagellar hook-associated protein 2</fullName>
        <shortName evidence="5">HAP2</shortName>
    </recommendedName>
    <alternativeName>
        <fullName evidence="5">Flagellar cap protein</fullName>
    </alternativeName>
</protein>
<comment type="subcellular location">
    <subcellularLocation>
        <location evidence="5">Secreted</location>
    </subcellularLocation>
    <subcellularLocation>
        <location evidence="5">Bacterial flagellum</location>
    </subcellularLocation>
</comment>
<accession>A0A5D0WPJ0</accession>